<sequence>PKYLTSNFPPLCSLISNTWLQMNLQKKSRFMQQDDVHAAFAKLLTELNKADAPYSLSLANRLYGEQSYEFVKEFLNNTKKYYKAELESVDFKGNPEKARVHINSWVEKQTKGQVLVYFYFDYMSLTGFYFSDLYGISCC</sequence>
<dbReference type="GO" id="GO:0005615">
    <property type="term" value="C:extracellular space"/>
    <property type="evidence" value="ECO:0007669"/>
    <property type="project" value="InterPro"/>
</dbReference>
<evidence type="ECO:0000313" key="5">
    <source>
        <dbReference type="Proteomes" id="UP000261340"/>
    </source>
</evidence>
<protein>
    <recommendedName>
        <fullName evidence="3">Serpin domain-containing protein</fullName>
    </recommendedName>
</protein>
<accession>A0A3Q0RTX7</accession>
<dbReference type="InterPro" id="IPR042178">
    <property type="entry name" value="Serpin_sf_1"/>
</dbReference>
<dbReference type="AlphaFoldDB" id="A0A3Q0RTX7"/>
<evidence type="ECO:0000256" key="2">
    <source>
        <dbReference type="ARBA" id="ARBA00022900"/>
    </source>
</evidence>
<dbReference type="STRING" id="61819.ENSACIP00000011845"/>
<dbReference type="InterPro" id="IPR023796">
    <property type="entry name" value="Serpin_dom"/>
</dbReference>
<name>A0A3Q0RTX7_AMPCI</name>
<dbReference type="GeneTree" id="ENSGT00940000154835"/>
<dbReference type="Ensembl" id="ENSACIT00000012178.1">
    <property type="protein sequence ID" value="ENSACIP00000011845.1"/>
    <property type="gene ID" value="ENSACIG00000009246.1"/>
</dbReference>
<organism evidence="4 5">
    <name type="scientific">Amphilophus citrinellus</name>
    <name type="common">Midas cichlid</name>
    <name type="synonym">Cichlasoma citrinellum</name>
    <dbReference type="NCBI Taxonomy" id="61819"/>
    <lineage>
        <taxon>Eukaryota</taxon>
        <taxon>Metazoa</taxon>
        <taxon>Chordata</taxon>
        <taxon>Craniata</taxon>
        <taxon>Vertebrata</taxon>
        <taxon>Euteleostomi</taxon>
        <taxon>Actinopterygii</taxon>
        <taxon>Neopterygii</taxon>
        <taxon>Teleostei</taxon>
        <taxon>Neoteleostei</taxon>
        <taxon>Acanthomorphata</taxon>
        <taxon>Ovalentaria</taxon>
        <taxon>Cichlomorphae</taxon>
        <taxon>Cichliformes</taxon>
        <taxon>Cichlidae</taxon>
        <taxon>New World cichlids</taxon>
        <taxon>Cichlasomatinae</taxon>
        <taxon>Heroini</taxon>
        <taxon>Amphilophus</taxon>
    </lineage>
</organism>
<evidence type="ECO:0000313" key="4">
    <source>
        <dbReference type="Ensembl" id="ENSACIP00000011845.1"/>
    </source>
</evidence>
<dbReference type="Gene3D" id="3.30.497.10">
    <property type="entry name" value="Antithrombin, subunit I, domain 2"/>
    <property type="match status" value="1"/>
</dbReference>
<dbReference type="InterPro" id="IPR036186">
    <property type="entry name" value="Serpin_sf"/>
</dbReference>
<feature type="domain" description="Serpin" evidence="3">
    <location>
        <begin position="24"/>
        <end position="114"/>
    </location>
</feature>
<dbReference type="SUPFAM" id="SSF56574">
    <property type="entry name" value="Serpins"/>
    <property type="match status" value="1"/>
</dbReference>
<reference evidence="4" key="1">
    <citation type="submission" date="2025-08" db="UniProtKB">
        <authorList>
            <consortium name="Ensembl"/>
        </authorList>
    </citation>
    <scope>IDENTIFICATION</scope>
</reference>
<reference evidence="4" key="2">
    <citation type="submission" date="2025-09" db="UniProtKB">
        <authorList>
            <consortium name="Ensembl"/>
        </authorList>
    </citation>
    <scope>IDENTIFICATION</scope>
</reference>
<dbReference type="PANTHER" id="PTHR11461:SF204">
    <property type="entry name" value="SERPIN B6"/>
    <property type="match status" value="1"/>
</dbReference>
<keyword evidence="2" id="KW-0722">Serine protease inhibitor</keyword>
<evidence type="ECO:0000256" key="1">
    <source>
        <dbReference type="ARBA" id="ARBA00022690"/>
    </source>
</evidence>
<dbReference type="Proteomes" id="UP000261340">
    <property type="component" value="Unplaced"/>
</dbReference>
<evidence type="ECO:0000259" key="3">
    <source>
        <dbReference type="Pfam" id="PF00079"/>
    </source>
</evidence>
<dbReference type="InterPro" id="IPR000215">
    <property type="entry name" value="Serpin_fam"/>
</dbReference>
<proteinExistence type="predicted"/>
<keyword evidence="1" id="KW-0646">Protease inhibitor</keyword>
<dbReference type="PANTHER" id="PTHR11461">
    <property type="entry name" value="SERINE PROTEASE INHIBITOR, SERPIN"/>
    <property type="match status" value="1"/>
</dbReference>
<dbReference type="GO" id="GO:0004867">
    <property type="term" value="F:serine-type endopeptidase inhibitor activity"/>
    <property type="evidence" value="ECO:0007669"/>
    <property type="project" value="UniProtKB-KW"/>
</dbReference>
<dbReference type="Pfam" id="PF00079">
    <property type="entry name" value="Serpin"/>
    <property type="match status" value="1"/>
</dbReference>
<keyword evidence="5" id="KW-1185">Reference proteome</keyword>